<accession>A0ABQ8U212</accession>
<reference evidence="2" key="1">
    <citation type="journal article" date="2022" name="bioRxiv">
        <title>Genomics of Preaxostyla Flagellates Illuminates Evolutionary Transitions and the Path Towards Mitochondrial Loss.</title>
        <authorList>
            <person name="Novak L.V.F."/>
            <person name="Treitli S.C."/>
            <person name="Pyrih J."/>
            <person name="Halakuc P."/>
            <person name="Pipaliya S.V."/>
            <person name="Vacek V."/>
            <person name="Brzon O."/>
            <person name="Soukal P."/>
            <person name="Eme L."/>
            <person name="Dacks J.B."/>
            <person name="Karnkowska A."/>
            <person name="Elias M."/>
            <person name="Hampl V."/>
        </authorList>
    </citation>
    <scope>NUCLEOTIDE SEQUENCE</scope>
    <source>
        <strain evidence="2">RCP-MX</strain>
    </source>
</reference>
<evidence type="ECO:0000313" key="3">
    <source>
        <dbReference type="Proteomes" id="UP001141327"/>
    </source>
</evidence>
<feature type="compositionally biased region" description="Basic and acidic residues" evidence="1">
    <location>
        <begin position="26"/>
        <end position="47"/>
    </location>
</feature>
<sequence length="238" mass="26927">MQTTEKQDESPRSYQHRNIELESEDPMERRREYKKKYMESVKEDQQQTRHRNKRRNIVLTETDPVKRAAEYRRKYKELRKMESQTSPSVEYSSQEALASALKEAAAAIDTLPSDFNETADLLASTLFALSLNRRLEPRRRPFRLFSPSGPPLVALAAGTLVATYNTRGTPYSLLRPLLGVCACFDVADGGSGKGSGDNDSKGVRNVKPEVEPSFVGVTLDINRKVGDNKLEKREDPDF</sequence>
<feature type="region of interest" description="Disordered" evidence="1">
    <location>
        <begin position="1"/>
        <end position="61"/>
    </location>
</feature>
<keyword evidence="3" id="KW-1185">Reference proteome</keyword>
<organism evidence="2 3">
    <name type="scientific">Paratrimastix pyriformis</name>
    <dbReference type="NCBI Taxonomy" id="342808"/>
    <lineage>
        <taxon>Eukaryota</taxon>
        <taxon>Metamonada</taxon>
        <taxon>Preaxostyla</taxon>
        <taxon>Paratrimastigidae</taxon>
        <taxon>Paratrimastix</taxon>
    </lineage>
</organism>
<protein>
    <submittedName>
        <fullName evidence="2">Uncharacterized protein</fullName>
    </submittedName>
</protein>
<gene>
    <name evidence="2" type="ORF">PAPYR_12343</name>
</gene>
<dbReference type="Proteomes" id="UP001141327">
    <property type="component" value="Unassembled WGS sequence"/>
</dbReference>
<proteinExistence type="predicted"/>
<dbReference type="EMBL" id="JAPMOS010000292">
    <property type="protein sequence ID" value="KAJ4453249.1"/>
    <property type="molecule type" value="Genomic_DNA"/>
</dbReference>
<comment type="caution">
    <text evidence="2">The sequence shown here is derived from an EMBL/GenBank/DDBJ whole genome shotgun (WGS) entry which is preliminary data.</text>
</comment>
<name>A0ABQ8U212_9EUKA</name>
<evidence type="ECO:0000313" key="2">
    <source>
        <dbReference type="EMBL" id="KAJ4453249.1"/>
    </source>
</evidence>
<evidence type="ECO:0000256" key="1">
    <source>
        <dbReference type="SAM" id="MobiDB-lite"/>
    </source>
</evidence>
<feature type="compositionally biased region" description="Basic and acidic residues" evidence="1">
    <location>
        <begin position="1"/>
        <end position="11"/>
    </location>
</feature>